<keyword evidence="1" id="KW-0175">Coiled coil</keyword>
<reference evidence="2 3" key="1">
    <citation type="submission" date="2018-08" db="EMBL/GenBank/DDBJ databases">
        <title>Draft genome sequence of Pseudoalteromonas donghaensis HJ51.</title>
        <authorList>
            <person name="Oh J."/>
            <person name="Roh D."/>
        </authorList>
    </citation>
    <scope>NUCLEOTIDE SEQUENCE [LARGE SCALE GENOMIC DNA]</scope>
    <source>
        <strain evidence="2 3">HJ51</strain>
    </source>
</reference>
<dbReference type="Proteomes" id="UP000264605">
    <property type="component" value="Chromosome"/>
</dbReference>
<dbReference type="KEGG" id="pdj:D0907_10195"/>
<organism evidence="2 3">
    <name type="scientific">Pseudoalteromonas lipolytica</name>
    <dbReference type="NCBI Taxonomy" id="570156"/>
    <lineage>
        <taxon>Bacteria</taxon>
        <taxon>Pseudomonadati</taxon>
        <taxon>Pseudomonadota</taxon>
        <taxon>Gammaproteobacteria</taxon>
        <taxon>Alteromonadales</taxon>
        <taxon>Pseudoalteromonadaceae</taxon>
        <taxon>Pseudoalteromonas</taxon>
    </lineage>
</organism>
<gene>
    <name evidence="2" type="ORF">D0907_10195</name>
</gene>
<sequence>MFKKHTIALAISASFLLSGCLEVEDNNNDELISAIEEQNKATQEAETATLTGTVKNYVTDSLAANAQIQIKIGNTWSEAVSLSDGMFELKNIPKHSDYVLLVTSTDGSFQQRAFYGNSGSGVSQLGSLSVTTTETIQFTALLDGENTPIKDLQFTYTTSLGLTDSTWQSRNEHFFSATYNEQTNLYSIEKPVGLGNAIALHIDMDVDNDAINDYELVQNYYNQSSVSFSTLNDDATILFKDTDATKEYQLRVKVIDETGQVFSNIELVASSNDFESNPLTFDATENEYVYDFKGSSSLTVRMSAFTDVNGQNYLSDSFSVREENGELVVGNIYNQGNFQVEDGVVSVIFKANKGTQTTQVDLLSQTVNALNNGYYLFFSKPIELTQDSFSLVRSNSLTVIRGNESTTDSVPAGSTFFIRKDVDITTTSSLSLNDTFVEVLPEQALSVGRYKYRLNSVIDKETALTANYSFENEFTVADKAAFSIEDVKFDNNNGLKAGQLIHATNSAGESAASSSRGNNVRLYLPTSIASLAELDITLTGYTNNGTMNPVYEELTIVSGEYIYNDSLRNLVSIALNETAYGDSGNAIKYTSLPDGLMYMHGLPWDVTYLDDNASGNVNTITFDYEYRVKGSKEVVTGSATVPVL</sequence>
<evidence type="ECO:0000313" key="3">
    <source>
        <dbReference type="Proteomes" id="UP000264605"/>
    </source>
</evidence>
<name>A0AAD0WCN3_9GAMM</name>
<proteinExistence type="predicted"/>
<dbReference type="GeneID" id="99505832"/>
<protein>
    <submittedName>
        <fullName evidence="2">Uncharacterized protein</fullName>
    </submittedName>
</protein>
<evidence type="ECO:0000256" key="1">
    <source>
        <dbReference type="SAM" id="Coils"/>
    </source>
</evidence>
<dbReference type="RefSeq" id="WP_118844420.1">
    <property type="nucleotide sequence ID" value="NZ_CP032090.1"/>
</dbReference>
<dbReference type="PROSITE" id="PS51257">
    <property type="entry name" value="PROKAR_LIPOPROTEIN"/>
    <property type="match status" value="1"/>
</dbReference>
<feature type="coiled-coil region" evidence="1">
    <location>
        <begin position="21"/>
        <end position="48"/>
    </location>
</feature>
<accession>A0AAD0WCN3</accession>
<evidence type="ECO:0000313" key="2">
    <source>
        <dbReference type="EMBL" id="AXV65618.1"/>
    </source>
</evidence>
<dbReference type="AlphaFoldDB" id="A0AAD0WCN3"/>
<dbReference type="EMBL" id="CP032090">
    <property type="protein sequence ID" value="AXV65618.1"/>
    <property type="molecule type" value="Genomic_DNA"/>
</dbReference>